<dbReference type="SUPFAM" id="SSF53335">
    <property type="entry name" value="S-adenosyl-L-methionine-dependent methyltransferases"/>
    <property type="match status" value="1"/>
</dbReference>
<evidence type="ECO:0000313" key="2">
    <source>
        <dbReference type="Proteomes" id="UP000031246"/>
    </source>
</evidence>
<proteinExistence type="predicted"/>
<dbReference type="InterPro" id="IPR029063">
    <property type="entry name" value="SAM-dependent_MTases_sf"/>
</dbReference>
<evidence type="ECO:0000313" key="1">
    <source>
        <dbReference type="EMBL" id="KIA94757.1"/>
    </source>
</evidence>
<dbReference type="AlphaFoldDB" id="A0A0C1FP87"/>
<keyword evidence="2" id="KW-1185">Reference proteome</keyword>
<dbReference type="Proteomes" id="UP000031246">
    <property type="component" value="Unassembled WGS sequence"/>
</dbReference>
<dbReference type="Gene3D" id="3.40.50.150">
    <property type="entry name" value="Vaccinia Virus protein VP39"/>
    <property type="match status" value="1"/>
</dbReference>
<protein>
    <recommendedName>
        <fullName evidence="3">Methyltransferase domain-containing protein</fullName>
    </recommendedName>
</protein>
<reference evidence="1 2" key="1">
    <citation type="submission" date="2014-10" db="EMBL/GenBank/DDBJ databases">
        <title>Pedobacter Kyungheensis.</title>
        <authorList>
            <person name="Anderson B.M."/>
            <person name="Newman J.D."/>
        </authorList>
    </citation>
    <scope>NUCLEOTIDE SEQUENCE [LARGE SCALE GENOMIC DNA]</scope>
    <source>
        <strain evidence="1 2">KACC 16221</strain>
    </source>
</reference>
<accession>A0A0C1FP87</accession>
<organism evidence="1 2">
    <name type="scientific">Pedobacter kyungheensis</name>
    <dbReference type="NCBI Taxonomy" id="1069985"/>
    <lineage>
        <taxon>Bacteria</taxon>
        <taxon>Pseudomonadati</taxon>
        <taxon>Bacteroidota</taxon>
        <taxon>Sphingobacteriia</taxon>
        <taxon>Sphingobacteriales</taxon>
        <taxon>Sphingobacteriaceae</taxon>
        <taxon>Pedobacter</taxon>
    </lineage>
</organism>
<gene>
    <name evidence="1" type="ORF">OC25_08835</name>
</gene>
<dbReference type="RefSeq" id="WP_039474511.1">
    <property type="nucleotide sequence ID" value="NZ_JSYN01000008.1"/>
</dbReference>
<sequence length="290" mass="33038">MIELIRQLVLAEVKIAPEIINRICDQAIPKPHYDLVYSLTYNQAEPKTADLIDLMKEHGLVNGHHIMEIMAGNGYESHEVAQSLPGNHYSCLDNAGYFSRFPGLTYLKADCTDIHFRHTQQQDLIFIGSANASMCMLTTLKEVMRLGVFLQNNIKPGGLAMLAYFEEEAPVSNFMIDYSVKAITNHAVTGFNGLYAHWFSAVKYDVEKQLHHYHDLVALTPDDELSTSTAYQQIVYHAQPFIARSWQTAIVTELMQTAGFEYVGNKWNPDCRFMPFKKVENKEQVDYLAY</sequence>
<name>A0A0C1FP87_9SPHI</name>
<evidence type="ECO:0008006" key="3">
    <source>
        <dbReference type="Google" id="ProtNLM"/>
    </source>
</evidence>
<dbReference type="OrthoDB" id="761786at2"/>
<dbReference type="EMBL" id="JSYN01000008">
    <property type="protein sequence ID" value="KIA94757.1"/>
    <property type="molecule type" value="Genomic_DNA"/>
</dbReference>
<comment type="caution">
    <text evidence="1">The sequence shown here is derived from an EMBL/GenBank/DDBJ whole genome shotgun (WGS) entry which is preliminary data.</text>
</comment>